<proteinExistence type="predicted"/>
<dbReference type="InterPro" id="IPR051044">
    <property type="entry name" value="MAG_DAG_Lipase"/>
</dbReference>
<dbReference type="InterPro" id="IPR029058">
    <property type="entry name" value="AB_hydrolase_fold"/>
</dbReference>
<dbReference type="Proteomes" id="UP000244037">
    <property type="component" value="Unassembled WGS sequence"/>
</dbReference>
<evidence type="ECO:0000313" key="2">
    <source>
        <dbReference type="EMBL" id="PTW50637.1"/>
    </source>
</evidence>
<feature type="domain" description="Serine aminopeptidase S33" evidence="1">
    <location>
        <begin position="39"/>
        <end position="292"/>
    </location>
</feature>
<reference evidence="2 3" key="1">
    <citation type="submission" date="2018-04" db="EMBL/GenBank/DDBJ databases">
        <title>Genomic Encyclopedia of Archaeal and Bacterial Type Strains, Phase II (KMG-II): from individual species to whole genera.</title>
        <authorList>
            <person name="Goeker M."/>
        </authorList>
    </citation>
    <scope>NUCLEOTIDE SEQUENCE [LARGE SCALE GENOMIC DNA]</scope>
    <source>
        <strain evidence="2 3">DSM 19783</strain>
    </source>
</reference>
<dbReference type="InterPro" id="IPR022742">
    <property type="entry name" value="Hydrolase_4"/>
</dbReference>
<dbReference type="AlphaFoldDB" id="A0A8E2VLT9"/>
<accession>A0A8E2VLT9</accession>
<gene>
    <name evidence="2" type="ORF">C8N38_104273</name>
</gene>
<dbReference type="Gene3D" id="3.40.50.1820">
    <property type="entry name" value="alpha/beta hydrolase"/>
    <property type="match status" value="1"/>
</dbReference>
<protein>
    <submittedName>
        <fullName evidence="2">Lysophospholipase</fullName>
    </submittedName>
</protein>
<dbReference type="Pfam" id="PF12146">
    <property type="entry name" value="Hydrolase_4"/>
    <property type="match status" value="1"/>
</dbReference>
<evidence type="ECO:0000313" key="3">
    <source>
        <dbReference type="Proteomes" id="UP000244037"/>
    </source>
</evidence>
<dbReference type="SUPFAM" id="SSF53474">
    <property type="entry name" value="alpha/beta-Hydrolases"/>
    <property type="match status" value="1"/>
</dbReference>
<evidence type="ECO:0000259" key="1">
    <source>
        <dbReference type="Pfam" id="PF12146"/>
    </source>
</evidence>
<dbReference type="OrthoDB" id="9788260at2"/>
<dbReference type="RefSeq" id="WP_108025853.1">
    <property type="nucleotide sequence ID" value="NZ_QAYC01000004.1"/>
</dbReference>
<comment type="caution">
    <text evidence="2">The sequence shown here is derived from an EMBL/GenBank/DDBJ whole genome shotgun (WGS) entry which is preliminary data.</text>
</comment>
<dbReference type="PANTHER" id="PTHR11614">
    <property type="entry name" value="PHOSPHOLIPASE-RELATED"/>
    <property type="match status" value="1"/>
</dbReference>
<dbReference type="EMBL" id="QAYC01000004">
    <property type="protein sequence ID" value="PTW50637.1"/>
    <property type="molecule type" value="Genomic_DNA"/>
</dbReference>
<name>A0A8E2VLT9_9RHOB</name>
<sequence>MDEAPLYAEVAGGPEGGRAFWLRTEDGVRIRIGVWGREAPAGTVLLFCGRTEYAEKYGAAAAALQARGFATLVIDWRGQGLADRTLANRSLGHVARFADFQADVRAVRKAAEALGLPRPYHMLAHSMGGAIGLRALIEGLDVATAVFSAPMWGIRISAAIAPLAWALTGLAPRLGLGPVRVPGTGGTTYVLATPFETNDLTGDREMYEMLRRQLTAHPDLSIAGPTLTWLGEALSEAAWLARQPSPAVPALTFLGGRERIVDSAAIRRRMADWPGGRLELIEDGRHEMMMEPPAIRDRLFDQAAAHFRAQVCAQSG</sequence>
<organism evidence="2 3">
    <name type="scientific">Rhodovulum kholense</name>
    <dbReference type="NCBI Taxonomy" id="453584"/>
    <lineage>
        <taxon>Bacteria</taxon>
        <taxon>Pseudomonadati</taxon>
        <taxon>Pseudomonadota</taxon>
        <taxon>Alphaproteobacteria</taxon>
        <taxon>Rhodobacterales</taxon>
        <taxon>Paracoccaceae</taxon>
        <taxon>Rhodovulum</taxon>
    </lineage>
</organism>
<keyword evidence="3" id="KW-1185">Reference proteome</keyword>